<accession>A0A291QNA4</accession>
<dbReference type="EMBL" id="CP022685">
    <property type="protein sequence ID" value="ATL33052.1"/>
    <property type="molecule type" value="Genomic_DNA"/>
</dbReference>
<keyword evidence="2" id="KW-1185">Reference proteome</keyword>
<evidence type="ECO:0000313" key="1">
    <source>
        <dbReference type="EMBL" id="ATL33052.1"/>
    </source>
</evidence>
<dbReference type="SUPFAM" id="SSF52540">
    <property type="entry name" value="P-loop containing nucleoside triphosphate hydrolases"/>
    <property type="match status" value="1"/>
</dbReference>
<dbReference type="Proteomes" id="UP000221011">
    <property type="component" value="Chromosome"/>
</dbReference>
<dbReference type="KEGG" id="sfk:KY5_8034c"/>
<dbReference type="Pfam" id="PF13238">
    <property type="entry name" value="AAA_18"/>
    <property type="match status" value="1"/>
</dbReference>
<dbReference type="Gene3D" id="3.40.50.300">
    <property type="entry name" value="P-loop containing nucleotide triphosphate hydrolases"/>
    <property type="match status" value="1"/>
</dbReference>
<evidence type="ECO:0000313" key="2">
    <source>
        <dbReference type="Proteomes" id="UP000221011"/>
    </source>
</evidence>
<sequence length="181" mass="19487">MPRKARAGLSTLHVITGAPGAGKTTLLDHLRPYPFGTVDFDELPEADGRLLGIDITSPSASSVWPDYNRLWVKIAAMMLRAGRPVLVLCPLSPDEWASAAVGVADPPSVAWARLDCADEDRRARLAARGWESDEVQDAIEDAAELRGMVDRAFTTTGRGPAEVAEDVAEWISRGAERHSAA</sequence>
<gene>
    <name evidence="1" type="ORF">KY5_8034c</name>
</gene>
<organism evidence="1 2">
    <name type="scientific">Streptomyces formicae</name>
    <dbReference type="NCBI Taxonomy" id="1616117"/>
    <lineage>
        <taxon>Bacteria</taxon>
        <taxon>Bacillati</taxon>
        <taxon>Actinomycetota</taxon>
        <taxon>Actinomycetes</taxon>
        <taxon>Kitasatosporales</taxon>
        <taxon>Streptomycetaceae</taxon>
        <taxon>Streptomyces</taxon>
    </lineage>
</organism>
<reference evidence="1 2" key="1">
    <citation type="submission" date="2017-08" db="EMBL/GenBank/DDBJ databases">
        <title>Complete Genome Sequence of Streptomyces formicae KY5, the formicamycin producer.</title>
        <authorList>
            <person name="Holmes N.A."/>
            <person name="Devine R."/>
            <person name="Qin Z."/>
            <person name="Seipke R.F."/>
            <person name="Wilkinson B."/>
            <person name="Hutchings M.I."/>
        </authorList>
    </citation>
    <scope>NUCLEOTIDE SEQUENCE [LARGE SCALE GENOMIC DNA]</scope>
    <source>
        <strain evidence="1 2">KY5</strain>
    </source>
</reference>
<dbReference type="RefSeq" id="WP_159072730.1">
    <property type="nucleotide sequence ID" value="NZ_CP022685.1"/>
</dbReference>
<dbReference type="InterPro" id="IPR027417">
    <property type="entry name" value="P-loop_NTPase"/>
</dbReference>
<dbReference type="AlphaFoldDB" id="A0A291QNA4"/>
<protein>
    <submittedName>
        <fullName evidence="1">Uncharacterized protein</fullName>
    </submittedName>
</protein>
<proteinExistence type="predicted"/>
<name>A0A291QNA4_9ACTN</name>